<organism evidence="2 3">
    <name type="scientific">Macleaya cordata</name>
    <name type="common">Five-seeded plume-poppy</name>
    <name type="synonym">Bocconia cordata</name>
    <dbReference type="NCBI Taxonomy" id="56857"/>
    <lineage>
        <taxon>Eukaryota</taxon>
        <taxon>Viridiplantae</taxon>
        <taxon>Streptophyta</taxon>
        <taxon>Embryophyta</taxon>
        <taxon>Tracheophyta</taxon>
        <taxon>Spermatophyta</taxon>
        <taxon>Magnoliopsida</taxon>
        <taxon>Ranunculales</taxon>
        <taxon>Papaveraceae</taxon>
        <taxon>Papaveroideae</taxon>
        <taxon>Macleaya</taxon>
    </lineage>
</organism>
<feature type="compositionally biased region" description="Basic and acidic residues" evidence="1">
    <location>
        <begin position="276"/>
        <end position="287"/>
    </location>
</feature>
<reference evidence="2 3" key="1">
    <citation type="journal article" date="2017" name="Mol. Plant">
        <title>The Genome of Medicinal Plant Macleaya cordata Provides New Insights into Benzylisoquinoline Alkaloids Metabolism.</title>
        <authorList>
            <person name="Liu X."/>
            <person name="Liu Y."/>
            <person name="Huang P."/>
            <person name="Ma Y."/>
            <person name="Qing Z."/>
            <person name="Tang Q."/>
            <person name="Cao H."/>
            <person name="Cheng P."/>
            <person name="Zheng Y."/>
            <person name="Yuan Z."/>
            <person name="Zhou Y."/>
            <person name="Liu J."/>
            <person name="Tang Z."/>
            <person name="Zhuo Y."/>
            <person name="Zhang Y."/>
            <person name="Yu L."/>
            <person name="Huang J."/>
            <person name="Yang P."/>
            <person name="Peng Q."/>
            <person name="Zhang J."/>
            <person name="Jiang W."/>
            <person name="Zhang Z."/>
            <person name="Lin K."/>
            <person name="Ro D.K."/>
            <person name="Chen X."/>
            <person name="Xiong X."/>
            <person name="Shang Y."/>
            <person name="Huang S."/>
            <person name="Zeng J."/>
        </authorList>
    </citation>
    <scope>NUCLEOTIDE SEQUENCE [LARGE SCALE GENOMIC DNA]</scope>
    <source>
        <strain evidence="3">cv. BLH2017</strain>
        <tissue evidence="2">Root</tissue>
    </source>
</reference>
<dbReference type="PANTHER" id="PTHR31286">
    <property type="entry name" value="GLYCINE-RICH CELL WALL STRUCTURAL PROTEIN 1.8-LIKE"/>
    <property type="match status" value="1"/>
</dbReference>
<dbReference type="STRING" id="56857.A0A200R0U4"/>
<keyword evidence="3" id="KW-1185">Reference proteome</keyword>
<sequence length="304" mass="34392">MPSPQPFSSGEGPAGTSFADKIRHQQHHPAIDLSSLPTPGKRGDYPAISIPEDLHKKCLDQWKYSLIGRLDFQKLKFEDAKPILLELWNLSGSCKFIPLGKGYFAIKLDNENDEKSLERWYMVCGLTVPKSSRLGPQLQPRKSTRLISTGLDKTTRLSLEYWDTTILLSIGKGLGTPVQVDSSTLNQQFGFYANILIEVDFAQLIPDKVWVNGFSGGFWQRVEIPKPPKFCSYCKIIGHIVSKYRAIREVLNTEDKSNTEQAPKTKKKRKKKKKQIERESTEPDLPKEAPSQEDSLKNVNKDMG</sequence>
<feature type="compositionally biased region" description="Basic residues" evidence="1">
    <location>
        <begin position="264"/>
        <end position="275"/>
    </location>
</feature>
<proteinExistence type="predicted"/>
<dbReference type="InParanoid" id="A0A200R0U4"/>
<evidence type="ECO:0000313" key="3">
    <source>
        <dbReference type="Proteomes" id="UP000195402"/>
    </source>
</evidence>
<comment type="caution">
    <text evidence="2">The sequence shown here is derived from an EMBL/GenBank/DDBJ whole genome shotgun (WGS) entry which is preliminary data.</text>
</comment>
<dbReference type="PANTHER" id="PTHR31286:SF60">
    <property type="entry name" value="PROTEIN, PUTATIVE-RELATED"/>
    <property type="match status" value="1"/>
</dbReference>
<dbReference type="OMA" id="HSTHNCK"/>
<dbReference type="Proteomes" id="UP000195402">
    <property type="component" value="Unassembled WGS sequence"/>
</dbReference>
<accession>A0A200R0U4</accession>
<evidence type="ECO:0000313" key="2">
    <source>
        <dbReference type="EMBL" id="OVA16346.1"/>
    </source>
</evidence>
<feature type="compositionally biased region" description="Basic and acidic residues" evidence="1">
    <location>
        <begin position="294"/>
        <end position="304"/>
    </location>
</feature>
<feature type="region of interest" description="Disordered" evidence="1">
    <location>
        <begin position="254"/>
        <end position="304"/>
    </location>
</feature>
<name>A0A200R0U4_MACCD</name>
<protein>
    <submittedName>
        <fullName evidence="2">Uncharacterized protein</fullName>
    </submittedName>
</protein>
<dbReference type="EMBL" id="MVGT01000576">
    <property type="protein sequence ID" value="OVA16346.1"/>
    <property type="molecule type" value="Genomic_DNA"/>
</dbReference>
<dbReference type="InterPro" id="IPR040256">
    <property type="entry name" value="At4g02000-like"/>
</dbReference>
<dbReference type="OrthoDB" id="1924068at2759"/>
<dbReference type="AlphaFoldDB" id="A0A200R0U4"/>
<gene>
    <name evidence="2" type="ORF">BVC80_773g9</name>
</gene>
<feature type="region of interest" description="Disordered" evidence="1">
    <location>
        <begin position="1"/>
        <end position="21"/>
    </location>
</feature>
<evidence type="ECO:0000256" key="1">
    <source>
        <dbReference type="SAM" id="MobiDB-lite"/>
    </source>
</evidence>